<dbReference type="AlphaFoldDB" id="A0A0D8Y6E4"/>
<dbReference type="SUPFAM" id="SSF56235">
    <property type="entry name" value="N-terminal nucleophile aminohydrolases (Ntn hydrolases)"/>
    <property type="match status" value="1"/>
</dbReference>
<dbReference type="GO" id="GO:0036374">
    <property type="term" value="F:glutathione hydrolase activity"/>
    <property type="evidence" value="ECO:0007669"/>
    <property type="project" value="InterPro"/>
</dbReference>
<feature type="binding site" evidence="1">
    <location>
        <begin position="28"/>
        <end position="29"/>
    </location>
    <ligand>
        <name>L-glutamate</name>
        <dbReference type="ChEBI" id="CHEBI:29985"/>
    </ligand>
</feature>
<evidence type="ECO:0000313" key="3">
    <source>
        <dbReference type="Proteomes" id="UP000053766"/>
    </source>
</evidence>
<dbReference type="PANTHER" id="PTHR11686">
    <property type="entry name" value="GAMMA GLUTAMYL TRANSPEPTIDASE"/>
    <property type="match status" value="1"/>
</dbReference>
<evidence type="ECO:0000256" key="1">
    <source>
        <dbReference type="PIRSR" id="PIRSR600101-2"/>
    </source>
</evidence>
<reference evidence="3" key="2">
    <citation type="journal article" date="2016" name="Sci. Rep.">
        <title>Dictyocaulus viviparus genome, variome and transcriptome elucidate lungworm biology and support future intervention.</title>
        <authorList>
            <person name="McNulty S.N."/>
            <person name="Strube C."/>
            <person name="Rosa B.A."/>
            <person name="Martin J.C."/>
            <person name="Tyagi R."/>
            <person name="Choi Y.J."/>
            <person name="Wang Q."/>
            <person name="Hallsworth Pepin K."/>
            <person name="Zhang X."/>
            <person name="Ozersky P."/>
            <person name="Wilson R.K."/>
            <person name="Sternberg P.W."/>
            <person name="Gasser R.B."/>
            <person name="Mitreva M."/>
        </authorList>
    </citation>
    <scope>NUCLEOTIDE SEQUENCE [LARGE SCALE GENOMIC DNA]</scope>
    <source>
        <strain evidence="3">HannoverDv2000</strain>
    </source>
</reference>
<dbReference type="Pfam" id="PF01019">
    <property type="entry name" value="G_glu_transpept"/>
    <property type="match status" value="1"/>
</dbReference>
<organism evidence="2 3">
    <name type="scientific">Dictyocaulus viviparus</name>
    <name type="common">Bovine lungworm</name>
    <dbReference type="NCBI Taxonomy" id="29172"/>
    <lineage>
        <taxon>Eukaryota</taxon>
        <taxon>Metazoa</taxon>
        <taxon>Ecdysozoa</taxon>
        <taxon>Nematoda</taxon>
        <taxon>Chromadorea</taxon>
        <taxon>Rhabditida</taxon>
        <taxon>Rhabditina</taxon>
        <taxon>Rhabditomorpha</taxon>
        <taxon>Strongyloidea</taxon>
        <taxon>Metastrongylidae</taxon>
        <taxon>Dictyocaulus</taxon>
    </lineage>
</organism>
<dbReference type="Gene3D" id="3.60.20.40">
    <property type="match status" value="1"/>
</dbReference>
<dbReference type="GO" id="GO:0006751">
    <property type="term" value="P:glutathione catabolic process"/>
    <property type="evidence" value="ECO:0007669"/>
    <property type="project" value="InterPro"/>
</dbReference>
<sequence length="146" mass="16029">MLAFSIIDMEDSEDERVNSVEGRKRPRTSMSPFLLFDNTGQLISSFGITGSVNSILAAAQVLLYQMLFNMDFVSSVDAPRIFVTSTGAVVESGFPIDVISKLEVELSLSEVVVYDSMVHSLRIHGNHVVESVCDFRDNADVCAKGF</sequence>
<dbReference type="OrthoDB" id="5805374at2759"/>
<name>A0A0D8Y6E4_DICVI</name>
<proteinExistence type="predicted"/>
<dbReference type="STRING" id="29172.A0A0D8Y6E4"/>
<reference evidence="2 3" key="1">
    <citation type="submission" date="2013-11" db="EMBL/GenBank/DDBJ databases">
        <title>Draft genome of the bovine lungworm Dictyocaulus viviparus.</title>
        <authorList>
            <person name="Mitreva M."/>
        </authorList>
    </citation>
    <scope>NUCLEOTIDE SEQUENCE [LARGE SCALE GENOMIC DNA]</scope>
    <source>
        <strain evidence="2 3">HannoverDv2000</strain>
    </source>
</reference>
<evidence type="ECO:0000313" key="2">
    <source>
        <dbReference type="EMBL" id="KJH51564.1"/>
    </source>
</evidence>
<gene>
    <name evidence="2" type="ORF">DICVIV_02301</name>
</gene>
<dbReference type="InterPro" id="IPR000101">
    <property type="entry name" value="GGT_peptidase"/>
</dbReference>
<dbReference type="GO" id="GO:0005886">
    <property type="term" value="C:plasma membrane"/>
    <property type="evidence" value="ECO:0007669"/>
    <property type="project" value="TreeGrafter"/>
</dbReference>
<dbReference type="PANTHER" id="PTHR11686:SF9">
    <property type="entry name" value="RE13973P"/>
    <property type="match status" value="1"/>
</dbReference>
<dbReference type="Proteomes" id="UP000053766">
    <property type="component" value="Unassembled WGS sequence"/>
</dbReference>
<protein>
    <recommendedName>
        <fullName evidence="4">Gamma-glutamyltranspeptidase</fullName>
    </recommendedName>
</protein>
<dbReference type="InterPro" id="IPR029055">
    <property type="entry name" value="Ntn_hydrolases_N"/>
</dbReference>
<feature type="binding site" evidence="1">
    <location>
        <position position="51"/>
    </location>
    <ligand>
        <name>L-glutamate</name>
        <dbReference type="ChEBI" id="CHEBI:29985"/>
    </ligand>
</feature>
<dbReference type="EMBL" id="KN716181">
    <property type="protein sequence ID" value="KJH51564.1"/>
    <property type="molecule type" value="Genomic_DNA"/>
</dbReference>
<evidence type="ECO:0008006" key="4">
    <source>
        <dbReference type="Google" id="ProtNLM"/>
    </source>
</evidence>
<accession>A0A0D8Y6E4</accession>
<keyword evidence="3" id="KW-1185">Reference proteome</keyword>
<dbReference type="InterPro" id="IPR043137">
    <property type="entry name" value="GGT_ssub_C"/>
</dbReference>